<keyword evidence="7 12" id="KW-0375">Hydrogen ion transport</keyword>
<dbReference type="GO" id="GO:0045259">
    <property type="term" value="C:proton-transporting ATP synthase complex"/>
    <property type="evidence" value="ECO:0007669"/>
    <property type="project" value="UniProtKB-KW"/>
</dbReference>
<dbReference type="GO" id="GO:0031966">
    <property type="term" value="C:mitochondrial membrane"/>
    <property type="evidence" value="ECO:0007669"/>
    <property type="project" value="UniProtKB-SubCell"/>
</dbReference>
<keyword evidence="4 12" id="KW-0813">Transport</keyword>
<evidence type="ECO:0000313" key="14">
    <source>
        <dbReference type="EMBL" id="AXS64816.1"/>
    </source>
</evidence>
<organism evidence="14">
    <name type="scientific">Cerambycidae sp. 3 KM-2017</name>
    <dbReference type="NCBI Taxonomy" id="2219288"/>
    <lineage>
        <taxon>Eukaryota</taxon>
        <taxon>Metazoa</taxon>
        <taxon>Ecdysozoa</taxon>
        <taxon>Arthropoda</taxon>
        <taxon>Hexapoda</taxon>
        <taxon>Insecta</taxon>
        <taxon>Pterygota</taxon>
        <taxon>Neoptera</taxon>
        <taxon>Endopterygota</taxon>
        <taxon>Coleoptera</taxon>
        <taxon>Polyphaga</taxon>
        <taxon>Cucujiformia</taxon>
        <taxon>Chrysomeloidea</taxon>
        <taxon>Cerambycidae</taxon>
    </lineage>
</organism>
<evidence type="ECO:0000256" key="10">
    <source>
        <dbReference type="ARBA" id="ARBA00023128"/>
    </source>
</evidence>
<evidence type="ECO:0000256" key="12">
    <source>
        <dbReference type="RuleBase" id="RU003661"/>
    </source>
</evidence>
<evidence type="ECO:0000256" key="6">
    <source>
        <dbReference type="ARBA" id="ARBA00022692"/>
    </source>
</evidence>
<evidence type="ECO:0000256" key="4">
    <source>
        <dbReference type="ARBA" id="ARBA00022448"/>
    </source>
</evidence>
<evidence type="ECO:0000256" key="3">
    <source>
        <dbReference type="ARBA" id="ARBA00011291"/>
    </source>
</evidence>
<dbReference type="Pfam" id="PF00895">
    <property type="entry name" value="ATP-synt_8"/>
    <property type="match status" value="1"/>
</dbReference>
<evidence type="ECO:0000256" key="9">
    <source>
        <dbReference type="ARBA" id="ARBA00023065"/>
    </source>
</evidence>
<reference evidence="14" key="1">
    <citation type="journal article" date="2018" name="J. ISSAAS">
        <title>The contribution of mitochondrial metagenomics to large-scale data mining and phylogenetic analysis of Coleoptera.</title>
        <authorList>
            <person name="Miller K."/>
            <person name="Linard B."/>
            <person name="Motyka M."/>
            <person name="Bocek M."/>
            <person name="Vogler A.P."/>
        </authorList>
    </citation>
    <scope>NUCLEOTIDE SEQUENCE</scope>
</reference>
<keyword evidence="11 13" id="KW-0472">Membrane</keyword>
<dbReference type="EMBL" id="MG193326">
    <property type="protein sequence ID" value="AXS64816.1"/>
    <property type="molecule type" value="Genomic_DNA"/>
</dbReference>
<keyword evidence="9 12" id="KW-0406">Ion transport</keyword>
<gene>
    <name evidence="14" type="primary">atp8</name>
</gene>
<evidence type="ECO:0000256" key="1">
    <source>
        <dbReference type="ARBA" id="ARBA00004304"/>
    </source>
</evidence>
<dbReference type="GO" id="GO:0015078">
    <property type="term" value="F:proton transmembrane transporter activity"/>
    <property type="evidence" value="ECO:0007669"/>
    <property type="project" value="InterPro"/>
</dbReference>
<comment type="similarity">
    <text evidence="2 12">Belongs to the ATPase protein 8 family.</text>
</comment>
<name>A0A346RFG9_9CUCU</name>
<dbReference type="GO" id="GO:0015986">
    <property type="term" value="P:proton motive force-driven ATP synthesis"/>
    <property type="evidence" value="ECO:0007669"/>
    <property type="project" value="InterPro"/>
</dbReference>
<comment type="subcellular location">
    <subcellularLocation>
        <location evidence="1 12">Mitochondrion membrane</location>
        <topology evidence="1 12">Single-pass membrane protein</topology>
    </subcellularLocation>
</comment>
<evidence type="ECO:0000256" key="11">
    <source>
        <dbReference type="ARBA" id="ARBA00023136"/>
    </source>
</evidence>
<comment type="subunit">
    <text evidence="3">F-type ATPases have 2 components, CF(1) - the catalytic core - and CF(0) - the membrane proton channel.</text>
</comment>
<protein>
    <recommendedName>
        <fullName evidence="12">ATP synthase complex subunit 8</fullName>
    </recommendedName>
</protein>
<dbReference type="InterPro" id="IPR001421">
    <property type="entry name" value="ATP8_metazoa"/>
</dbReference>
<keyword evidence="6 12" id="KW-0812">Transmembrane</keyword>
<keyword evidence="8 13" id="KW-1133">Transmembrane helix</keyword>
<evidence type="ECO:0000256" key="7">
    <source>
        <dbReference type="ARBA" id="ARBA00022781"/>
    </source>
</evidence>
<feature type="transmembrane region" description="Helical" evidence="13">
    <location>
        <begin position="12"/>
        <end position="33"/>
    </location>
</feature>
<dbReference type="AlphaFoldDB" id="A0A346RFG9"/>
<keyword evidence="5 12" id="KW-0138">CF(0)</keyword>
<sequence length="51" mass="6603">MPQMAPLNWLELFFYFIMIYILFNTMNFFIFNYQIKFFKKEKKSTLFNWKW</sequence>
<evidence type="ECO:0000256" key="2">
    <source>
        <dbReference type="ARBA" id="ARBA00008892"/>
    </source>
</evidence>
<evidence type="ECO:0000256" key="5">
    <source>
        <dbReference type="ARBA" id="ARBA00022547"/>
    </source>
</evidence>
<proteinExistence type="inferred from homology"/>
<evidence type="ECO:0000256" key="8">
    <source>
        <dbReference type="ARBA" id="ARBA00022989"/>
    </source>
</evidence>
<evidence type="ECO:0000256" key="13">
    <source>
        <dbReference type="SAM" id="Phobius"/>
    </source>
</evidence>
<geneLocation type="mitochondrion" evidence="14"/>
<accession>A0A346RFG9</accession>
<keyword evidence="10 12" id="KW-0496">Mitochondrion</keyword>